<evidence type="ECO:0000313" key="3">
    <source>
        <dbReference type="Proteomes" id="UP000054729"/>
    </source>
</evidence>
<keyword evidence="3" id="KW-1185">Reference proteome</keyword>
<feature type="transmembrane region" description="Helical" evidence="1">
    <location>
        <begin position="234"/>
        <end position="256"/>
    </location>
</feature>
<feature type="transmembrane region" description="Helical" evidence="1">
    <location>
        <begin position="200"/>
        <end position="228"/>
    </location>
</feature>
<dbReference type="OrthoDB" id="5650772at2"/>
<dbReference type="RefSeq" id="WP_058481742.1">
    <property type="nucleotide sequence ID" value="NZ_CAAAIQ010000005.1"/>
</dbReference>
<evidence type="ECO:0000313" key="2">
    <source>
        <dbReference type="EMBL" id="KTD75114.1"/>
    </source>
</evidence>
<organism evidence="2 3">
    <name type="scientific">Legionella waltersii</name>
    <dbReference type="NCBI Taxonomy" id="66969"/>
    <lineage>
        <taxon>Bacteria</taxon>
        <taxon>Pseudomonadati</taxon>
        <taxon>Pseudomonadota</taxon>
        <taxon>Gammaproteobacteria</taxon>
        <taxon>Legionellales</taxon>
        <taxon>Legionellaceae</taxon>
        <taxon>Legionella</taxon>
    </lineage>
</organism>
<keyword evidence="1" id="KW-0472">Membrane</keyword>
<sequence length="333" mass="38449">MEILFANRQRLPSAYKTLFIEHLTNLDKLKDAIQSRFSKKEIKDQDFKKLFTFNQRALFELIGPSNDNRFRHFFGSHDHFDRRDTQISCLDRFILDSVHFEVCRCLIKQFEQEYQGNKESIEKEWQSIMPIPGNEKSIPLQYYIQKEIIATKDIVLSELIFPKNQRVRLFSLEHSTLKLNEHVFSNWLPQKNESNLVRNLMIGGAILLLLALIPLPFLLIGGSAGIAIASTSLVVKTVLTGVIAAGLVSIASALSIQFIRNKLKAKEPSEPSNVRYNHHSLYTDLYHSTENKHYNKHEVSPFHNNRWMLSQPRSIGYNTFSNAKTEEVSCVLK</sequence>
<evidence type="ECO:0000256" key="1">
    <source>
        <dbReference type="SAM" id="Phobius"/>
    </source>
</evidence>
<reference evidence="2 3" key="1">
    <citation type="submission" date="2015-11" db="EMBL/GenBank/DDBJ databases">
        <title>Genomic analysis of 38 Legionella species identifies large and diverse effector repertoires.</title>
        <authorList>
            <person name="Burstein D."/>
            <person name="Amaro F."/>
            <person name="Zusman T."/>
            <person name="Lifshitz Z."/>
            <person name="Cohen O."/>
            <person name="Gilbert J.A."/>
            <person name="Pupko T."/>
            <person name="Shuman H.A."/>
            <person name="Segal G."/>
        </authorList>
    </citation>
    <scope>NUCLEOTIDE SEQUENCE [LARGE SCALE GENOMIC DNA]</scope>
    <source>
        <strain evidence="2 3">ATCC 51914</strain>
    </source>
</reference>
<protein>
    <submittedName>
        <fullName evidence="2">Uncharacterized protein</fullName>
    </submittedName>
</protein>
<dbReference type="EMBL" id="LNZB01000060">
    <property type="protein sequence ID" value="KTD75114.1"/>
    <property type="molecule type" value="Genomic_DNA"/>
</dbReference>
<proteinExistence type="predicted"/>
<dbReference type="AlphaFoldDB" id="A0A0W1A1A5"/>
<dbReference type="Proteomes" id="UP000054729">
    <property type="component" value="Unassembled WGS sequence"/>
</dbReference>
<gene>
    <name evidence="2" type="ORF">Lwal_3155</name>
</gene>
<comment type="caution">
    <text evidence="2">The sequence shown here is derived from an EMBL/GenBank/DDBJ whole genome shotgun (WGS) entry which is preliminary data.</text>
</comment>
<accession>A0A0W1A1A5</accession>
<name>A0A0W1A1A5_9GAMM</name>
<keyword evidence="1" id="KW-0812">Transmembrane</keyword>
<keyword evidence="1" id="KW-1133">Transmembrane helix</keyword>